<comment type="caution">
    <text evidence="7">The sequence shown here is derived from an EMBL/GenBank/DDBJ whole genome shotgun (WGS) entry which is preliminary data.</text>
</comment>
<evidence type="ECO:0000256" key="4">
    <source>
        <dbReference type="ARBA" id="ARBA00023163"/>
    </source>
</evidence>
<dbReference type="InterPro" id="IPR000847">
    <property type="entry name" value="LysR_HTH_N"/>
</dbReference>
<dbReference type="Pfam" id="PF03466">
    <property type="entry name" value="LysR_substrate"/>
    <property type="match status" value="1"/>
</dbReference>
<evidence type="ECO:0000259" key="6">
    <source>
        <dbReference type="PROSITE" id="PS50972"/>
    </source>
</evidence>
<keyword evidence="8" id="KW-1185">Reference proteome</keyword>
<dbReference type="SUPFAM" id="SSF46785">
    <property type="entry name" value="Winged helix' DNA-binding domain"/>
    <property type="match status" value="1"/>
</dbReference>
<dbReference type="Pfam" id="PF00126">
    <property type="entry name" value="HTH_1"/>
    <property type="match status" value="1"/>
</dbReference>
<proteinExistence type="inferred from homology"/>
<feature type="domain" description="Pterin-binding" evidence="6">
    <location>
        <begin position="44"/>
        <end position="296"/>
    </location>
</feature>
<dbReference type="AlphaFoldDB" id="A0A0F5FQQ5"/>
<dbReference type="InterPro" id="IPR005119">
    <property type="entry name" value="LysR_subst-bd"/>
</dbReference>
<dbReference type="PROSITE" id="PS50972">
    <property type="entry name" value="PTERIN_BINDING"/>
    <property type="match status" value="1"/>
</dbReference>
<evidence type="ECO:0000313" key="8">
    <source>
        <dbReference type="Proteomes" id="UP000033632"/>
    </source>
</evidence>
<dbReference type="RefSeq" id="WP_046109283.1">
    <property type="nucleotide sequence ID" value="NZ_JZEX01000122.1"/>
</dbReference>
<evidence type="ECO:0000259" key="5">
    <source>
        <dbReference type="PROSITE" id="PS50931"/>
    </source>
</evidence>
<dbReference type="Gene3D" id="3.40.190.10">
    <property type="entry name" value="Periplasmic binding protein-like II"/>
    <property type="match status" value="2"/>
</dbReference>
<dbReference type="Proteomes" id="UP000033632">
    <property type="component" value="Unassembled WGS sequence"/>
</dbReference>
<dbReference type="GO" id="GO:0003700">
    <property type="term" value="F:DNA-binding transcription factor activity"/>
    <property type="evidence" value="ECO:0007669"/>
    <property type="project" value="InterPro"/>
</dbReference>
<name>A0A0F5FQQ5_9HYPH</name>
<dbReference type="PRINTS" id="PR00039">
    <property type="entry name" value="HTHLYSR"/>
</dbReference>
<keyword evidence="3" id="KW-0238">DNA-binding</keyword>
<gene>
    <name evidence="7" type="ORF">VE25_14100</name>
</gene>
<dbReference type="GO" id="GO:0042558">
    <property type="term" value="P:pteridine-containing compound metabolic process"/>
    <property type="evidence" value="ECO:0007669"/>
    <property type="project" value="InterPro"/>
</dbReference>
<feature type="domain" description="HTH lysR-type" evidence="5">
    <location>
        <begin position="5"/>
        <end position="62"/>
    </location>
</feature>
<dbReference type="InterPro" id="IPR036390">
    <property type="entry name" value="WH_DNA-bd_sf"/>
</dbReference>
<dbReference type="STRING" id="443610.VE25_14100"/>
<reference evidence="7 8" key="1">
    <citation type="submission" date="2015-03" db="EMBL/GenBank/DDBJ databases">
        <authorList>
            <person name="Hassan Y.I."/>
            <person name="Lepp D."/>
            <person name="Li X.-Z."/>
            <person name="Zhou T."/>
        </authorList>
    </citation>
    <scope>NUCLEOTIDE SEQUENCE [LARGE SCALE GENOMIC DNA]</scope>
    <source>
        <strain evidence="7 8">BD-c194</strain>
    </source>
</reference>
<dbReference type="PATRIC" id="fig|443610.3.peg.1063"/>
<protein>
    <recommendedName>
        <fullName evidence="9">HTH lysR-type domain-containing protein</fullName>
    </recommendedName>
</protein>
<organism evidence="7 8">
    <name type="scientific">Devosia geojensis</name>
    <dbReference type="NCBI Taxonomy" id="443610"/>
    <lineage>
        <taxon>Bacteria</taxon>
        <taxon>Pseudomonadati</taxon>
        <taxon>Pseudomonadota</taxon>
        <taxon>Alphaproteobacteria</taxon>
        <taxon>Hyphomicrobiales</taxon>
        <taxon>Devosiaceae</taxon>
        <taxon>Devosia</taxon>
    </lineage>
</organism>
<evidence type="ECO:0000256" key="2">
    <source>
        <dbReference type="ARBA" id="ARBA00023015"/>
    </source>
</evidence>
<dbReference type="OrthoDB" id="1631201at2"/>
<dbReference type="SUPFAM" id="SSF53850">
    <property type="entry name" value="Periplasmic binding protein-like II"/>
    <property type="match status" value="1"/>
</dbReference>
<evidence type="ECO:0000313" key="7">
    <source>
        <dbReference type="EMBL" id="KKB11148.1"/>
    </source>
</evidence>
<accession>A0A0F5FQQ5</accession>
<dbReference type="PANTHER" id="PTHR30579:SF7">
    <property type="entry name" value="HTH-TYPE TRANSCRIPTIONAL REGULATOR LRHA-RELATED"/>
    <property type="match status" value="1"/>
</dbReference>
<keyword evidence="2" id="KW-0805">Transcription regulation</keyword>
<evidence type="ECO:0000256" key="3">
    <source>
        <dbReference type="ARBA" id="ARBA00023125"/>
    </source>
</evidence>
<dbReference type="PANTHER" id="PTHR30579">
    <property type="entry name" value="TRANSCRIPTIONAL REGULATOR"/>
    <property type="match status" value="1"/>
</dbReference>
<comment type="similarity">
    <text evidence="1">Belongs to the LysR transcriptional regulatory family.</text>
</comment>
<keyword evidence="4" id="KW-0804">Transcription</keyword>
<dbReference type="InterPro" id="IPR050176">
    <property type="entry name" value="LTTR"/>
</dbReference>
<dbReference type="InterPro" id="IPR036388">
    <property type="entry name" value="WH-like_DNA-bd_sf"/>
</dbReference>
<dbReference type="GO" id="GO:0003677">
    <property type="term" value="F:DNA binding"/>
    <property type="evidence" value="ECO:0007669"/>
    <property type="project" value="UniProtKB-KW"/>
</dbReference>
<dbReference type="Gene3D" id="1.10.10.10">
    <property type="entry name" value="Winged helix-like DNA-binding domain superfamily/Winged helix DNA-binding domain"/>
    <property type="match status" value="1"/>
</dbReference>
<dbReference type="PROSITE" id="PS50931">
    <property type="entry name" value="HTH_LYSR"/>
    <property type="match status" value="1"/>
</dbReference>
<evidence type="ECO:0000256" key="1">
    <source>
        <dbReference type="ARBA" id="ARBA00009437"/>
    </source>
</evidence>
<dbReference type="InterPro" id="IPR000489">
    <property type="entry name" value="Pterin-binding_dom"/>
</dbReference>
<dbReference type="FunFam" id="1.10.10.10:FF:000001">
    <property type="entry name" value="LysR family transcriptional regulator"/>
    <property type="match status" value="1"/>
</dbReference>
<evidence type="ECO:0008006" key="9">
    <source>
        <dbReference type="Google" id="ProtNLM"/>
    </source>
</evidence>
<sequence>MTSPLDLDQLQSFCAIADCGSFTEAARRVNKTQSAVSMQIKRLEERLGYPLLTRDGRSVALTQQGEALYSRARKMLRVNAEILDHFSNTDLSGSIRFGVPDDYAVRLLPVILSSFQRTHPKIAVDVSCMASEMLLEGMRAGRFDLIVFTQGTNHNFGELFRTEKMHWVASHGGQALATDPLPLACGPGVCIWRQEATEVLNRVGKDYRIAYTSSNATAISSAVLSDLAVGFLPESALQPGMRVIGAELGLPKLNDAQIALMRGSHAYGGIYDALANHIVSSMGNLDSRPTLAEAAE</sequence>
<dbReference type="EMBL" id="JZEX01000122">
    <property type="protein sequence ID" value="KKB11148.1"/>
    <property type="molecule type" value="Genomic_DNA"/>
</dbReference>